<proteinExistence type="predicted"/>
<feature type="chain" id="PRO_5047549914" evidence="1">
    <location>
        <begin position="18"/>
        <end position="132"/>
    </location>
</feature>
<protein>
    <submittedName>
        <fullName evidence="2">Uncharacterized protein</fullName>
    </submittedName>
</protein>
<evidence type="ECO:0000313" key="3">
    <source>
        <dbReference type="Proteomes" id="UP001305521"/>
    </source>
</evidence>
<name>A0ABZ0PDM3_9PROT</name>
<organism evidence="2 3">
    <name type="scientific">Sediminicoccus rosea</name>
    <dbReference type="NCBI Taxonomy" id="1225128"/>
    <lineage>
        <taxon>Bacteria</taxon>
        <taxon>Pseudomonadati</taxon>
        <taxon>Pseudomonadota</taxon>
        <taxon>Alphaproteobacteria</taxon>
        <taxon>Acetobacterales</taxon>
        <taxon>Roseomonadaceae</taxon>
        <taxon>Sediminicoccus</taxon>
    </lineage>
</organism>
<evidence type="ECO:0000256" key="1">
    <source>
        <dbReference type="SAM" id="SignalP"/>
    </source>
</evidence>
<gene>
    <name evidence="2" type="ORF">R9Z33_17025</name>
</gene>
<keyword evidence="3" id="KW-1185">Reference proteome</keyword>
<evidence type="ECO:0000313" key="2">
    <source>
        <dbReference type="EMBL" id="WPB83805.1"/>
    </source>
</evidence>
<keyword evidence="1" id="KW-0732">Signal</keyword>
<dbReference type="EMBL" id="CP137852">
    <property type="protein sequence ID" value="WPB83805.1"/>
    <property type="molecule type" value="Genomic_DNA"/>
</dbReference>
<accession>A0ABZ0PDM3</accession>
<dbReference type="Proteomes" id="UP001305521">
    <property type="component" value="Chromosome"/>
</dbReference>
<dbReference type="RefSeq" id="WP_318647762.1">
    <property type="nucleotide sequence ID" value="NZ_CP137852.1"/>
</dbReference>
<feature type="signal peptide" evidence="1">
    <location>
        <begin position="1"/>
        <end position="17"/>
    </location>
</feature>
<sequence>MFAFVTAALAFATAVHARSTFISCTIVATEGNLSLTPSDSLEVEILDGSVRRILATTPGRASSITDFVPVHRGASVRNVAAPDIERPGSVRSILNLALLQDGGTVLLFTSIVSSAAPHDAPQTRMTTLRCPG</sequence>
<reference evidence="2 3" key="1">
    <citation type="submission" date="2023-11" db="EMBL/GenBank/DDBJ databases">
        <title>Arctic aerobic anoxygenic photoheterotroph Sediminicoccus rosea KRV36 adapts its photosynthesis to long days of polar summer.</title>
        <authorList>
            <person name="Tomasch J."/>
            <person name="Kopejtka K."/>
            <person name="Bily T."/>
            <person name="Gardiner A.T."/>
            <person name="Gardian Z."/>
            <person name="Shivaramu S."/>
            <person name="Koblizek M."/>
            <person name="Engelhardt F."/>
            <person name="Kaftan D."/>
        </authorList>
    </citation>
    <scope>NUCLEOTIDE SEQUENCE [LARGE SCALE GENOMIC DNA]</scope>
    <source>
        <strain evidence="2 3">R-30</strain>
    </source>
</reference>